<comment type="caution">
    <text evidence="5">The sequence shown here is derived from an EMBL/GenBank/DDBJ whole genome shotgun (WGS) entry which is preliminary data.</text>
</comment>
<dbReference type="EMBL" id="JAGDYP010000005">
    <property type="protein sequence ID" value="MBO1884350.1"/>
    <property type="molecule type" value="Genomic_DNA"/>
</dbReference>
<evidence type="ECO:0000256" key="3">
    <source>
        <dbReference type="PROSITE-ProRule" id="PRU00339"/>
    </source>
</evidence>
<dbReference type="Gene3D" id="1.25.40.10">
    <property type="entry name" value="Tetratricopeptide repeat domain"/>
    <property type="match status" value="2"/>
</dbReference>
<dbReference type="InterPro" id="IPR013105">
    <property type="entry name" value="TPR_2"/>
</dbReference>
<dbReference type="InterPro" id="IPR011990">
    <property type="entry name" value="TPR-like_helical_dom_sf"/>
</dbReference>
<evidence type="ECO:0000256" key="2">
    <source>
        <dbReference type="ARBA" id="ARBA00022803"/>
    </source>
</evidence>
<feature type="repeat" description="TPR" evidence="3">
    <location>
        <begin position="227"/>
        <end position="260"/>
    </location>
</feature>
<gene>
    <name evidence="5" type="ORF">J4N46_07930</name>
</gene>
<feature type="repeat" description="TPR" evidence="3">
    <location>
        <begin position="295"/>
        <end position="328"/>
    </location>
</feature>
<keyword evidence="1" id="KW-0677">Repeat</keyword>
<dbReference type="PROSITE" id="PS50005">
    <property type="entry name" value="TPR"/>
    <property type="match status" value="3"/>
</dbReference>
<evidence type="ECO:0000256" key="4">
    <source>
        <dbReference type="SAM" id="SignalP"/>
    </source>
</evidence>
<reference evidence="5 6" key="1">
    <citation type="submission" date="2021-03" db="EMBL/GenBank/DDBJ databases">
        <title>Isolation and description of Capnocytophaga bilenii sp. nov., a novel Capnocytophaga species, isolated from a gingivitis subject.</title>
        <authorList>
            <person name="Antezack A."/>
            <person name="Monnet-Corti V."/>
            <person name="La Scola B."/>
        </authorList>
    </citation>
    <scope>NUCLEOTIDE SEQUENCE [LARGE SCALE GENOMIC DNA]</scope>
    <source>
        <strain evidence="5 6">Marseille-Q4570</strain>
    </source>
</reference>
<evidence type="ECO:0000313" key="5">
    <source>
        <dbReference type="EMBL" id="MBO1884350.1"/>
    </source>
</evidence>
<proteinExistence type="predicted"/>
<dbReference type="RefSeq" id="WP_009414627.1">
    <property type="nucleotide sequence ID" value="NZ_JAGDYP010000005.1"/>
</dbReference>
<dbReference type="Pfam" id="PF13181">
    <property type="entry name" value="TPR_8"/>
    <property type="match status" value="1"/>
</dbReference>
<sequence length="420" mass="47442">MKKLFVMAAALLVSVTAVAQKKELKEIEKQISKGDLNGAKEALKALKNGVEGTEFAAQYYFLEGKTNLEFAKKNISTLPSLQATVDAFNKVKELEKNGKQKYTSQISSLTDEAAEIAYKKGFEDYSEHKNYKNAAIAFEQFYRLKNDTVFLYNAATSAYQDKDLGKAVKLFEELKNIGYDGAETLFLATNKQTKKEETFTDKNQRDLMIKAGTHEKPRTERTPSKRADIVKYIGAIYVEQGKNDQAIKAFEDARKMYPKDANIILQEAYIYHQLDNKEKFKELMQEAIRLEPNNADLHFNIGVINMQQDNIAEARKSFEQALKLKPSYAEAAINISTSYINEGNALISQMNALGNTKADTAKFDELRELKDNLFKKSASVLEDFIKANGNNTNILEQLKNIYAALSDTANFQRVKKLLGE</sequence>
<dbReference type="InterPro" id="IPR019734">
    <property type="entry name" value="TPR_rpt"/>
</dbReference>
<accession>A0ABS3PYK3</accession>
<protein>
    <submittedName>
        <fullName evidence="5">Tetratricopeptide repeat protein</fullName>
    </submittedName>
</protein>
<feature type="signal peptide" evidence="4">
    <location>
        <begin position="1"/>
        <end position="19"/>
    </location>
</feature>
<feature type="chain" id="PRO_5046424941" evidence="4">
    <location>
        <begin position="20"/>
        <end position="420"/>
    </location>
</feature>
<keyword evidence="6" id="KW-1185">Reference proteome</keyword>
<dbReference type="PANTHER" id="PTHR45586">
    <property type="entry name" value="TPR REPEAT-CONTAINING PROTEIN PA4667"/>
    <property type="match status" value="1"/>
</dbReference>
<dbReference type="InterPro" id="IPR051012">
    <property type="entry name" value="CellSynth/LPSAsmb/PSIAsmb"/>
</dbReference>
<keyword evidence="4" id="KW-0732">Signal</keyword>
<evidence type="ECO:0000256" key="1">
    <source>
        <dbReference type="ARBA" id="ARBA00022737"/>
    </source>
</evidence>
<name>A0ABS3PYK3_9FLAO</name>
<dbReference type="SUPFAM" id="SSF48452">
    <property type="entry name" value="TPR-like"/>
    <property type="match status" value="1"/>
</dbReference>
<dbReference type="PROSITE" id="PS50293">
    <property type="entry name" value="TPR_REGION"/>
    <property type="match status" value="1"/>
</dbReference>
<evidence type="ECO:0000313" key="6">
    <source>
        <dbReference type="Proteomes" id="UP000681610"/>
    </source>
</evidence>
<organism evidence="5 6">
    <name type="scientific">Capnocytophaga bilenii</name>
    <dbReference type="NCBI Taxonomy" id="2819369"/>
    <lineage>
        <taxon>Bacteria</taxon>
        <taxon>Pseudomonadati</taxon>
        <taxon>Bacteroidota</taxon>
        <taxon>Flavobacteriia</taxon>
        <taxon>Flavobacteriales</taxon>
        <taxon>Flavobacteriaceae</taxon>
        <taxon>Capnocytophaga</taxon>
    </lineage>
</organism>
<dbReference type="PANTHER" id="PTHR45586:SF1">
    <property type="entry name" value="LIPOPOLYSACCHARIDE ASSEMBLY PROTEIN B"/>
    <property type="match status" value="1"/>
</dbReference>
<dbReference type="Proteomes" id="UP000681610">
    <property type="component" value="Unassembled WGS sequence"/>
</dbReference>
<dbReference type="Pfam" id="PF07719">
    <property type="entry name" value="TPR_2"/>
    <property type="match status" value="1"/>
</dbReference>
<feature type="repeat" description="TPR" evidence="3">
    <location>
        <begin position="261"/>
        <end position="294"/>
    </location>
</feature>
<keyword evidence="2 3" id="KW-0802">TPR repeat</keyword>
<dbReference type="Pfam" id="PF13174">
    <property type="entry name" value="TPR_6"/>
    <property type="match status" value="1"/>
</dbReference>
<dbReference type="SMART" id="SM00028">
    <property type="entry name" value="TPR"/>
    <property type="match status" value="3"/>
</dbReference>